<dbReference type="PANTHER" id="PTHR44688:SF16">
    <property type="entry name" value="DNA-BINDING TRANSCRIPTIONAL ACTIVATOR DEVR_DOSR"/>
    <property type="match status" value="1"/>
</dbReference>
<name>A0A0F7KVF7_9SPHN</name>
<keyword evidence="5" id="KW-1185">Reference proteome</keyword>
<sequence>MTKNCPSLTEREKQTLRLILQGHDAKSMAQALGLSVHTINDHLRGARRKLEVTSSKEAARQLREHERACPNSFVPKDLGRAEATPNHSASGAPKAGMRFAWKIGGSLVMSIVVAAITLAALTPPAVLESKPRTEATGETGNAAAETEAVSAARHWLELVDNAEWLASWEATGTSFRELNTVERWTRVSEKDRVPLGAALSREVVSEESVPAPPKGYQMVKFRTEFVNKPAATETLALAREDGVWKVVGCWIS</sequence>
<dbReference type="STRING" id="1267766.WYH_02127"/>
<keyword evidence="1" id="KW-0805">Transcription regulation</keyword>
<dbReference type="PRINTS" id="PR00038">
    <property type="entry name" value="HTHLUXR"/>
</dbReference>
<dbReference type="PROSITE" id="PS50043">
    <property type="entry name" value="HTH_LUXR_2"/>
    <property type="match status" value="1"/>
</dbReference>
<dbReference type="InterPro" id="IPR036388">
    <property type="entry name" value="WH-like_DNA-bd_sf"/>
</dbReference>
<evidence type="ECO:0000256" key="2">
    <source>
        <dbReference type="ARBA" id="ARBA00023125"/>
    </source>
</evidence>
<keyword evidence="2" id="KW-0238">DNA-binding</keyword>
<dbReference type="Pfam" id="PF00196">
    <property type="entry name" value="GerE"/>
    <property type="match status" value="1"/>
</dbReference>
<accession>A0A0F7KVF7</accession>
<proteinExistence type="predicted"/>
<reference evidence="4" key="1">
    <citation type="submission" date="2015-05" db="EMBL/GenBank/DDBJ databases">
        <title>The complete genome of Altererythrobacter atlanticus strain 26DY36.</title>
        <authorList>
            <person name="Wu Y.-H."/>
            <person name="Cheng H."/>
            <person name="Wu X.-W."/>
        </authorList>
    </citation>
    <scope>NUCLEOTIDE SEQUENCE [LARGE SCALE GENOMIC DNA]</scope>
    <source>
        <strain evidence="4">26DY36</strain>
    </source>
</reference>
<dbReference type="GO" id="GO:0006355">
    <property type="term" value="P:regulation of DNA-templated transcription"/>
    <property type="evidence" value="ECO:0007669"/>
    <property type="project" value="InterPro"/>
</dbReference>
<gene>
    <name evidence="4" type="ORF">WYH_02127</name>
</gene>
<dbReference type="CDD" id="cd06170">
    <property type="entry name" value="LuxR_C_like"/>
    <property type="match status" value="1"/>
</dbReference>
<organism evidence="4 5">
    <name type="scientific">Croceibacterium atlanticum</name>
    <dbReference type="NCBI Taxonomy" id="1267766"/>
    <lineage>
        <taxon>Bacteria</taxon>
        <taxon>Pseudomonadati</taxon>
        <taxon>Pseudomonadota</taxon>
        <taxon>Alphaproteobacteria</taxon>
        <taxon>Sphingomonadales</taxon>
        <taxon>Erythrobacteraceae</taxon>
        <taxon>Croceibacterium</taxon>
    </lineage>
</organism>
<evidence type="ECO:0000256" key="1">
    <source>
        <dbReference type="ARBA" id="ARBA00023015"/>
    </source>
</evidence>
<protein>
    <submittedName>
        <fullName evidence="4">LuxR family regulatory protein</fullName>
    </submittedName>
</protein>
<dbReference type="KEGG" id="aay:WYH_02127"/>
<dbReference type="RefSeq" id="WP_046903788.1">
    <property type="nucleotide sequence ID" value="NZ_CP011452.2"/>
</dbReference>
<keyword evidence="3" id="KW-0804">Transcription</keyword>
<dbReference type="PATRIC" id="fig|1267766.3.peg.2154"/>
<dbReference type="EMBL" id="CP011452">
    <property type="protein sequence ID" value="AKH43161.1"/>
    <property type="molecule type" value="Genomic_DNA"/>
</dbReference>
<dbReference type="AlphaFoldDB" id="A0A0F7KVF7"/>
<dbReference type="InterPro" id="IPR000792">
    <property type="entry name" value="Tscrpt_reg_LuxR_C"/>
</dbReference>
<dbReference type="Proteomes" id="UP000034392">
    <property type="component" value="Chromosome"/>
</dbReference>
<dbReference type="Gene3D" id="1.10.10.10">
    <property type="entry name" value="Winged helix-like DNA-binding domain superfamily/Winged helix DNA-binding domain"/>
    <property type="match status" value="1"/>
</dbReference>
<evidence type="ECO:0000313" key="5">
    <source>
        <dbReference type="Proteomes" id="UP000034392"/>
    </source>
</evidence>
<evidence type="ECO:0000256" key="3">
    <source>
        <dbReference type="ARBA" id="ARBA00023163"/>
    </source>
</evidence>
<dbReference type="SMART" id="SM00421">
    <property type="entry name" value="HTH_LUXR"/>
    <property type="match status" value="1"/>
</dbReference>
<dbReference type="InterPro" id="IPR025091">
    <property type="entry name" value="DUF4019"/>
</dbReference>
<dbReference type="GO" id="GO:0003677">
    <property type="term" value="F:DNA binding"/>
    <property type="evidence" value="ECO:0007669"/>
    <property type="project" value="UniProtKB-KW"/>
</dbReference>
<dbReference type="PANTHER" id="PTHR44688">
    <property type="entry name" value="DNA-BINDING TRANSCRIPTIONAL ACTIVATOR DEVR_DOSR"/>
    <property type="match status" value="1"/>
</dbReference>
<dbReference type="InterPro" id="IPR016032">
    <property type="entry name" value="Sig_transdc_resp-reg_C-effctor"/>
</dbReference>
<dbReference type="SUPFAM" id="SSF46894">
    <property type="entry name" value="C-terminal effector domain of the bipartite response regulators"/>
    <property type="match status" value="1"/>
</dbReference>
<dbReference type="OrthoDB" id="7193436at2"/>
<evidence type="ECO:0000313" key="4">
    <source>
        <dbReference type="EMBL" id="AKH43161.1"/>
    </source>
</evidence>
<dbReference type="Pfam" id="PF13211">
    <property type="entry name" value="DUF4019"/>
    <property type="match status" value="1"/>
</dbReference>